<keyword evidence="24" id="KW-1185">Reference proteome</keyword>
<feature type="compositionally biased region" description="Low complexity" evidence="21">
    <location>
        <begin position="335"/>
        <end position="345"/>
    </location>
</feature>
<keyword evidence="8" id="KW-0597">Phosphoprotein</keyword>
<accession>A0A1A6GCR2</accession>
<comment type="cofactor">
    <cofactor evidence="1">
        <name>Mg(2+)</name>
        <dbReference type="ChEBI" id="CHEBI:18420"/>
    </cofactor>
</comment>
<evidence type="ECO:0000256" key="6">
    <source>
        <dbReference type="ARBA" id="ARBA00022490"/>
    </source>
</evidence>
<evidence type="ECO:0000256" key="5">
    <source>
        <dbReference type="ARBA" id="ARBA00022473"/>
    </source>
</evidence>
<dbReference type="PANTHER" id="PTHR24346">
    <property type="entry name" value="MAP/MICROTUBULE AFFINITY-REGULATING KINASE"/>
    <property type="match status" value="1"/>
</dbReference>
<evidence type="ECO:0000313" key="24">
    <source>
        <dbReference type="Proteomes" id="UP000092124"/>
    </source>
</evidence>
<evidence type="ECO:0000256" key="21">
    <source>
        <dbReference type="SAM" id="MobiDB-lite"/>
    </source>
</evidence>
<feature type="compositionally biased region" description="Basic and acidic residues" evidence="21">
    <location>
        <begin position="644"/>
        <end position="660"/>
    </location>
</feature>
<name>A0A1A6GCR2_NEOLE</name>
<dbReference type="OrthoDB" id="541276at2759"/>
<gene>
    <name evidence="23" type="ORF">A6R68_07963</name>
</gene>
<dbReference type="PANTHER" id="PTHR24346:SF102">
    <property type="entry name" value="TESTIS-SPECIFIC SERINE_THREONINE-PROTEIN KINASE 1"/>
    <property type="match status" value="1"/>
</dbReference>
<keyword evidence="9" id="KW-0808">Transferase</keyword>
<dbReference type="InterPro" id="IPR017441">
    <property type="entry name" value="Protein_kinase_ATP_BS"/>
</dbReference>
<evidence type="ECO:0000256" key="8">
    <source>
        <dbReference type="ARBA" id="ARBA00022553"/>
    </source>
</evidence>
<dbReference type="CDD" id="cd14165">
    <property type="entry name" value="STKc_TSSK1_2-like"/>
    <property type="match status" value="2"/>
</dbReference>
<evidence type="ECO:0000256" key="2">
    <source>
        <dbReference type="ARBA" id="ARBA00004218"/>
    </source>
</evidence>
<sequence length="758" mass="86134">MDDAAVLKRRGYIMGINLGEGSYAKVKSAYSERLKFNVAVKIIDRKKAPTDFLEKFLPREIEILAMLNHRSIVKTYEIFETSDGKVYIVMELGVQGDLLEFIKTRGALQEDDARKKFHQLSSAIKYCHDLDVVHRDLKCENLLLDKDFNIKLSDFGFSKRCLRDDSGRLTLSKTFCGSAAYAAPEVLQGIPYQPKVYDIWSLGVILYIMVCGSMPYDDSNIKKMLRIQKEHRVNFPRSKHLTGECKDLIYRMLQPDVNRRLHIDEILSHCWVQPKARGLSSGAINKEGESSRATEPPWVPEPTAADKKSATKLEPREEARPEAQPETKPQEDAVQRAAAPAAPGTMDDAAVLRKKGYIVGINLGKGSYAKVKSAYSERLKFNVAVKIIDRKKTPTDFVERFLPREMDILATVNHRSIIKTYEIFETSDGRIYIVMELGVQGDLLEFIKCRGALHEDVARKMFRQLSSAVKYCHDLDVVHRDLKCENLLLDKDFNIKLSDFGFSKRCLRDGSGRIVLSKTFCGSAAYAAPEVLQGIPYQPKVYDIWSLGVILYIMVCGSMPYDDSDIKKMLRIQKEHRVDFPRSKNLTGECKDLIYRILQPDVNRRLHIDEILSHSWLQPPKPKAMSSASFKREGEGKYRAECKLDTRPGSRPEHRPDHKLGAKPQHRMMVAPENEDRMEERLAETSRAKDHHISGAEDPAASHLAKFSVTFRNASCFLARFLAAASLAIFRPRRSLRPGSKIYKVVGISPVLSLEQQY</sequence>
<evidence type="ECO:0000256" key="9">
    <source>
        <dbReference type="ARBA" id="ARBA00022679"/>
    </source>
</evidence>
<evidence type="ECO:0000256" key="14">
    <source>
        <dbReference type="ARBA" id="ARBA00022840"/>
    </source>
</evidence>
<dbReference type="InterPro" id="IPR000719">
    <property type="entry name" value="Prot_kinase_dom"/>
</dbReference>
<dbReference type="GO" id="GO:0000226">
    <property type="term" value="P:microtubule cytoskeleton organization"/>
    <property type="evidence" value="ECO:0007669"/>
    <property type="project" value="TreeGrafter"/>
</dbReference>
<keyword evidence="14 20" id="KW-0067">ATP-binding</keyword>
<comment type="caution">
    <text evidence="23">The sequence shown here is derived from an EMBL/GenBank/DDBJ whole genome shotgun (WGS) entry which is preliminary data.</text>
</comment>
<feature type="binding site" evidence="20">
    <location>
        <position position="386"/>
    </location>
    <ligand>
        <name>ATP</name>
        <dbReference type="ChEBI" id="CHEBI:30616"/>
    </ligand>
</feature>
<evidence type="ECO:0000256" key="3">
    <source>
        <dbReference type="ARBA" id="ARBA00006692"/>
    </source>
</evidence>
<organism evidence="23 24">
    <name type="scientific">Neotoma lepida</name>
    <name type="common">Desert woodrat</name>
    <dbReference type="NCBI Taxonomy" id="56216"/>
    <lineage>
        <taxon>Eukaryota</taxon>
        <taxon>Metazoa</taxon>
        <taxon>Chordata</taxon>
        <taxon>Craniata</taxon>
        <taxon>Vertebrata</taxon>
        <taxon>Euteleostomi</taxon>
        <taxon>Mammalia</taxon>
        <taxon>Eutheria</taxon>
        <taxon>Euarchontoglires</taxon>
        <taxon>Glires</taxon>
        <taxon>Rodentia</taxon>
        <taxon>Myomorpha</taxon>
        <taxon>Muroidea</taxon>
        <taxon>Cricetidae</taxon>
        <taxon>Neotominae</taxon>
        <taxon>Neotoma</taxon>
    </lineage>
</organism>
<dbReference type="PROSITE" id="PS00108">
    <property type="entry name" value="PROTEIN_KINASE_ST"/>
    <property type="match status" value="2"/>
</dbReference>
<dbReference type="EMBL" id="LZPO01099512">
    <property type="protein sequence ID" value="OBS63555.1"/>
    <property type="molecule type" value="Genomic_DNA"/>
</dbReference>
<dbReference type="GO" id="GO:0000287">
    <property type="term" value="F:magnesium ion binding"/>
    <property type="evidence" value="ECO:0007669"/>
    <property type="project" value="UniProtKB-ARBA"/>
</dbReference>
<evidence type="ECO:0000256" key="11">
    <source>
        <dbReference type="ARBA" id="ARBA00022741"/>
    </source>
</evidence>
<keyword evidence="7" id="KW-0723">Serine/threonine-protein kinase</keyword>
<feature type="region of interest" description="Disordered" evidence="21">
    <location>
        <begin position="282"/>
        <end position="345"/>
    </location>
</feature>
<feature type="domain" description="Protein kinase" evidence="22">
    <location>
        <begin position="12"/>
        <end position="272"/>
    </location>
</feature>
<dbReference type="EC" id="2.7.11.1" evidence="4"/>
<protein>
    <recommendedName>
        <fullName evidence="4">non-specific serine/threonine protein kinase</fullName>
        <ecNumber evidence="4">2.7.11.1</ecNumber>
    </recommendedName>
</protein>
<dbReference type="GO" id="GO:0001669">
    <property type="term" value="C:acrosomal vesicle"/>
    <property type="evidence" value="ECO:0007669"/>
    <property type="project" value="UniProtKB-SubCell"/>
</dbReference>
<dbReference type="InterPro" id="IPR008271">
    <property type="entry name" value="Ser/Thr_kinase_AS"/>
</dbReference>
<evidence type="ECO:0000313" key="23">
    <source>
        <dbReference type="EMBL" id="OBS63555.1"/>
    </source>
</evidence>
<dbReference type="AlphaFoldDB" id="A0A1A6GCR2"/>
<feature type="region of interest" description="Disordered" evidence="21">
    <location>
        <begin position="644"/>
        <end position="674"/>
    </location>
</feature>
<dbReference type="SUPFAM" id="SSF56112">
    <property type="entry name" value="Protein kinase-like (PK-like)"/>
    <property type="match status" value="2"/>
</dbReference>
<dbReference type="GO" id="GO:0005524">
    <property type="term" value="F:ATP binding"/>
    <property type="evidence" value="ECO:0007669"/>
    <property type="project" value="UniProtKB-UniRule"/>
</dbReference>
<evidence type="ECO:0000256" key="17">
    <source>
        <dbReference type="ARBA" id="ARBA00022871"/>
    </source>
</evidence>
<keyword evidence="12" id="KW-0418">Kinase</keyword>
<evidence type="ECO:0000256" key="12">
    <source>
        <dbReference type="ARBA" id="ARBA00022777"/>
    </source>
</evidence>
<comment type="catalytic activity">
    <reaction evidence="18">
        <text>L-threonyl-[protein] + ATP = O-phospho-L-threonyl-[protein] + ADP + H(+)</text>
        <dbReference type="Rhea" id="RHEA:46608"/>
        <dbReference type="Rhea" id="RHEA-COMP:11060"/>
        <dbReference type="Rhea" id="RHEA-COMP:11605"/>
        <dbReference type="ChEBI" id="CHEBI:15378"/>
        <dbReference type="ChEBI" id="CHEBI:30013"/>
        <dbReference type="ChEBI" id="CHEBI:30616"/>
        <dbReference type="ChEBI" id="CHEBI:61977"/>
        <dbReference type="ChEBI" id="CHEBI:456216"/>
        <dbReference type="EC" id="2.7.11.1"/>
    </reaction>
</comment>
<dbReference type="FunFam" id="1.10.510.10:FF:000443">
    <property type="entry name" value="Testis-specific serine/threonine-protein kinase 2"/>
    <property type="match status" value="2"/>
</dbReference>
<keyword evidence="13" id="KW-0221">Differentiation</keyword>
<keyword evidence="11 20" id="KW-0547">Nucleotide-binding</keyword>
<evidence type="ECO:0000256" key="16">
    <source>
        <dbReference type="ARBA" id="ARBA00022843"/>
    </source>
</evidence>
<keyword evidence="15" id="KW-0460">Magnesium</keyword>
<dbReference type="GO" id="GO:0007286">
    <property type="term" value="P:spermatid development"/>
    <property type="evidence" value="ECO:0007669"/>
    <property type="project" value="UniProtKB-ARBA"/>
</dbReference>
<proteinExistence type="inferred from homology"/>
<comment type="subcellular location">
    <subcellularLocation>
        <location evidence="2">Cytoplasmic vesicle</location>
        <location evidence="2">Secretory vesicle</location>
        <location evidence="2">Acrosome</location>
    </subcellularLocation>
</comment>
<dbReference type="Gene3D" id="1.10.510.10">
    <property type="entry name" value="Transferase(Phosphotransferase) domain 1"/>
    <property type="match status" value="2"/>
</dbReference>
<keyword evidence="5" id="KW-0217">Developmental protein</keyword>
<keyword evidence="10" id="KW-0479">Metal-binding</keyword>
<dbReference type="GO" id="GO:0035556">
    <property type="term" value="P:intracellular signal transduction"/>
    <property type="evidence" value="ECO:0007669"/>
    <property type="project" value="TreeGrafter"/>
</dbReference>
<dbReference type="Pfam" id="PF00069">
    <property type="entry name" value="Pkinase"/>
    <property type="match status" value="2"/>
</dbReference>
<dbReference type="PROSITE" id="PS50011">
    <property type="entry name" value="PROTEIN_KINASE_DOM"/>
    <property type="match status" value="2"/>
</dbReference>
<comment type="catalytic activity">
    <reaction evidence="19">
        <text>L-seryl-[protein] + ATP = O-phospho-L-seryl-[protein] + ADP + H(+)</text>
        <dbReference type="Rhea" id="RHEA:17989"/>
        <dbReference type="Rhea" id="RHEA-COMP:9863"/>
        <dbReference type="Rhea" id="RHEA-COMP:11604"/>
        <dbReference type="ChEBI" id="CHEBI:15378"/>
        <dbReference type="ChEBI" id="CHEBI:29999"/>
        <dbReference type="ChEBI" id="CHEBI:30616"/>
        <dbReference type="ChEBI" id="CHEBI:83421"/>
        <dbReference type="ChEBI" id="CHEBI:456216"/>
        <dbReference type="EC" id="2.7.11.1"/>
    </reaction>
</comment>
<comment type="similarity">
    <text evidence="3">Belongs to the protein kinase superfamily. CAMK Ser/Thr protein kinase family.</text>
</comment>
<dbReference type="Proteomes" id="UP000092124">
    <property type="component" value="Unassembled WGS sequence"/>
</dbReference>
<evidence type="ECO:0000256" key="15">
    <source>
        <dbReference type="ARBA" id="ARBA00022842"/>
    </source>
</evidence>
<evidence type="ECO:0000256" key="10">
    <source>
        <dbReference type="ARBA" id="ARBA00022723"/>
    </source>
</evidence>
<dbReference type="GO" id="GO:0050321">
    <property type="term" value="F:tau-protein kinase activity"/>
    <property type="evidence" value="ECO:0007669"/>
    <property type="project" value="TreeGrafter"/>
</dbReference>
<evidence type="ECO:0000256" key="1">
    <source>
        <dbReference type="ARBA" id="ARBA00001946"/>
    </source>
</evidence>
<keyword evidence="6" id="KW-0963">Cytoplasm</keyword>
<dbReference type="InterPro" id="IPR011009">
    <property type="entry name" value="Kinase-like_dom_sf"/>
</dbReference>
<feature type="binding site" evidence="20">
    <location>
        <position position="41"/>
    </location>
    <ligand>
        <name>ATP</name>
        <dbReference type="ChEBI" id="CHEBI:30616"/>
    </ligand>
</feature>
<evidence type="ECO:0000259" key="22">
    <source>
        <dbReference type="PROSITE" id="PS50011"/>
    </source>
</evidence>
<dbReference type="SMART" id="SM00220">
    <property type="entry name" value="S_TKc"/>
    <property type="match status" value="2"/>
</dbReference>
<dbReference type="PROSITE" id="PS00107">
    <property type="entry name" value="PROTEIN_KINASE_ATP"/>
    <property type="match status" value="2"/>
</dbReference>
<evidence type="ECO:0000256" key="19">
    <source>
        <dbReference type="ARBA" id="ARBA00048679"/>
    </source>
</evidence>
<evidence type="ECO:0000256" key="18">
    <source>
        <dbReference type="ARBA" id="ARBA00047899"/>
    </source>
</evidence>
<dbReference type="STRING" id="56216.A0A1A6GCR2"/>
<evidence type="ECO:0000256" key="4">
    <source>
        <dbReference type="ARBA" id="ARBA00012513"/>
    </source>
</evidence>
<keyword evidence="16" id="KW-0832">Ubl conjugation</keyword>
<feature type="compositionally biased region" description="Basic and acidic residues" evidence="21">
    <location>
        <begin position="304"/>
        <end position="334"/>
    </location>
</feature>
<keyword evidence="17" id="KW-0744">Spermatogenesis</keyword>
<reference evidence="23 24" key="1">
    <citation type="submission" date="2016-06" db="EMBL/GenBank/DDBJ databases">
        <title>The Draft Genome Sequence and Annotation of the Desert Woodrat Neotoma lepida.</title>
        <authorList>
            <person name="Campbell M."/>
            <person name="Oakeson K.F."/>
            <person name="Yandell M."/>
            <person name="Halpert J.R."/>
            <person name="Dearing D."/>
        </authorList>
    </citation>
    <scope>NUCLEOTIDE SEQUENCE [LARGE SCALE GENOMIC DNA]</scope>
    <source>
        <strain evidence="23">417</strain>
        <tissue evidence="23">Liver</tissue>
    </source>
</reference>
<evidence type="ECO:0000256" key="20">
    <source>
        <dbReference type="PROSITE-ProRule" id="PRU10141"/>
    </source>
</evidence>
<evidence type="ECO:0000256" key="7">
    <source>
        <dbReference type="ARBA" id="ARBA00022527"/>
    </source>
</evidence>
<evidence type="ECO:0000256" key="13">
    <source>
        <dbReference type="ARBA" id="ARBA00022782"/>
    </source>
</evidence>
<feature type="domain" description="Protein kinase" evidence="22">
    <location>
        <begin position="357"/>
        <end position="617"/>
    </location>
</feature>